<feature type="region of interest" description="Disordered" evidence="1">
    <location>
        <begin position="985"/>
        <end position="1024"/>
    </location>
</feature>
<reference evidence="2" key="1">
    <citation type="journal article" date="2015" name="Nature">
        <title>Complex archaea that bridge the gap between prokaryotes and eukaryotes.</title>
        <authorList>
            <person name="Spang A."/>
            <person name="Saw J.H."/>
            <person name="Jorgensen S.L."/>
            <person name="Zaremba-Niedzwiedzka K."/>
            <person name="Martijn J."/>
            <person name="Lind A.E."/>
            <person name="van Eijk R."/>
            <person name="Schleper C."/>
            <person name="Guy L."/>
            <person name="Ettema T.J."/>
        </authorList>
    </citation>
    <scope>NUCLEOTIDE SEQUENCE</scope>
</reference>
<evidence type="ECO:0000256" key="1">
    <source>
        <dbReference type="SAM" id="MobiDB-lite"/>
    </source>
</evidence>
<feature type="compositionally biased region" description="Basic residues" evidence="1">
    <location>
        <begin position="1009"/>
        <end position="1024"/>
    </location>
</feature>
<protein>
    <recommendedName>
        <fullName evidence="3">Large polyvalent protein associated domain-containing protein</fullName>
    </recommendedName>
</protein>
<name>A0A0F9IKC9_9ZZZZ</name>
<accession>A0A0F9IKC9</accession>
<organism evidence="2">
    <name type="scientific">marine sediment metagenome</name>
    <dbReference type="NCBI Taxonomy" id="412755"/>
    <lineage>
        <taxon>unclassified sequences</taxon>
        <taxon>metagenomes</taxon>
        <taxon>ecological metagenomes</taxon>
    </lineage>
</organism>
<comment type="caution">
    <text evidence="2">The sequence shown here is derived from an EMBL/GenBank/DDBJ whole genome shotgun (WGS) entry which is preliminary data.</text>
</comment>
<proteinExistence type="predicted"/>
<gene>
    <name evidence="2" type="ORF">LCGC14_1568530</name>
</gene>
<sequence>DTARGAEDLRVDAQEGLEQGDPDPKSLGEVELEEYGQVPSGFEMPPQEYGAALFELARQIETPARYKHLRNKMGRFEHEGPEGDIELVDVSDVFALAHEVSHAIDYRLSGDKFPSSITARFSGQVPSGITEQALRTELALVAQLMRPVPGNQLPSYRRKHTELMADFYQLYLLDTPMASDIAPNMAEAFERKLASNPKLYDAIQATLAERQGLPEDFDVSPIRPVEQPTTLIPKDLDGGDYKEVAESLVKALSRTHKLMVYQAQKRAFRWEKKLTERELEDVGAAVENIGNLTTGEPAEDVLARLTPTQKKVLREYRISQEQLRQSLNEFVRDIKGDDFIAYVEDYLFHLYVRDRASAKKFASRWARKVPSAQARRFPTLQEAVDAGFVPLTQNVAHLHLKWAQMNWRGALNQRIVQDLTKLLNDEGMPVLMKPSEAPPDWERVDHPAIRRIYAKKTESGALELWHGGAAVDPEVYRVLRQIFEAPFTGKIMRTVEYLNAFARKAAVTLTFFHHSTLTGSATGSLARSWNPLRGIVLLERGLKGGIPMGLGFKLTRPHLEGLRLMENDDFVRDIFLHGLQVDPIADAAVGVVNKALQQIEVRARTSPIVKHIPGLAYFPKALRRFLKVYDGLLWNRYHLGLKTFTYWDVVMKEVERMPMDATDRDVRLMKELAAELINDAYGGQEWESKFWLTTKGRQLMYAAVAYPDWTWSNLNIARKAAWKARDPQARRFLWKYWRNMLIGFYGLINGLNYVLNKKMVWENEPGHGLDIDVTPIMRKLPWTKKEDREDPGRRWYVRPGKQFREVLRYASSPVDIIGAKLSPFLQWGFEQFTGHQTGQIGWEMPWARKEMSFYESLPDRALATMEKFVPFSLRGNNFALTFPMSRGMSWYKAQKAYEEIIRSQVDPSVFRITFRNSEEFKKRIDAGAELNGLDAEDLYRQANTMVRTRYYGQLWQAMENKKTDEAERIVKILVQLGVTSRTVKSSGERRGISAETVGEVGSLFPAGRRGSRPPRAPRRPRRKR</sequence>
<evidence type="ECO:0000313" key="2">
    <source>
        <dbReference type="EMBL" id="KKM28052.1"/>
    </source>
</evidence>
<evidence type="ECO:0008006" key="3">
    <source>
        <dbReference type="Google" id="ProtNLM"/>
    </source>
</evidence>
<feature type="region of interest" description="Disordered" evidence="1">
    <location>
        <begin position="1"/>
        <end position="29"/>
    </location>
</feature>
<dbReference type="EMBL" id="LAZR01012200">
    <property type="protein sequence ID" value="KKM28052.1"/>
    <property type="molecule type" value="Genomic_DNA"/>
</dbReference>
<feature type="compositionally biased region" description="Basic and acidic residues" evidence="1">
    <location>
        <begin position="1"/>
        <end position="13"/>
    </location>
</feature>
<feature type="non-terminal residue" evidence="2">
    <location>
        <position position="1"/>
    </location>
</feature>
<dbReference type="AlphaFoldDB" id="A0A0F9IKC9"/>